<dbReference type="PROSITE" id="PS50887">
    <property type="entry name" value="GGDEF"/>
    <property type="match status" value="1"/>
</dbReference>
<dbReference type="InterPro" id="IPR035919">
    <property type="entry name" value="EAL_sf"/>
</dbReference>
<dbReference type="InterPro" id="IPR029787">
    <property type="entry name" value="Nucleotide_cyclase"/>
</dbReference>
<dbReference type="SMART" id="SM00267">
    <property type="entry name" value="GGDEF"/>
    <property type="match status" value="1"/>
</dbReference>
<dbReference type="PANTHER" id="PTHR44757">
    <property type="entry name" value="DIGUANYLATE CYCLASE DGCP"/>
    <property type="match status" value="1"/>
</dbReference>
<name>A0ABV0CU27_9SPHN</name>
<dbReference type="InterPro" id="IPR043128">
    <property type="entry name" value="Rev_trsase/Diguanyl_cyclase"/>
</dbReference>
<dbReference type="InterPro" id="IPR052155">
    <property type="entry name" value="Biofilm_reg_signaling"/>
</dbReference>
<organism evidence="5 6">
    <name type="scientific">Aurantiacibacter flavus</name>
    <dbReference type="NCBI Taxonomy" id="3145232"/>
    <lineage>
        <taxon>Bacteria</taxon>
        <taxon>Pseudomonadati</taxon>
        <taxon>Pseudomonadota</taxon>
        <taxon>Alphaproteobacteria</taxon>
        <taxon>Sphingomonadales</taxon>
        <taxon>Erythrobacteraceae</taxon>
        <taxon>Aurantiacibacter</taxon>
    </lineage>
</organism>
<dbReference type="InterPro" id="IPR001633">
    <property type="entry name" value="EAL_dom"/>
</dbReference>
<dbReference type="SMART" id="SM00052">
    <property type="entry name" value="EAL"/>
    <property type="match status" value="1"/>
</dbReference>
<feature type="domain" description="GGDEF" evidence="4">
    <location>
        <begin position="129"/>
        <end position="268"/>
    </location>
</feature>
<feature type="region of interest" description="Disordered" evidence="1">
    <location>
        <begin position="514"/>
        <end position="563"/>
    </location>
</feature>
<dbReference type="SUPFAM" id="SSF55073">
    <property type="entry name" value="Nucleotide cyclase"/>
    <property type="match status" value="1"/>
</dbReference>
<keyword evidence="2" id="KW-0812">Transmembrane</keyword>
<dbReference type="PANTHER" id="PTHR44757:SF2">
    <property type="entry name" value="BIOFILM ARCHITECTURE MAINTENANCE PROTEIN MBAA"/>
    <property type="match status" value="1"/>
</dbReference>
<evidence type="ECO:0000256" key="1">
    <source>
        <dbReference type="SAM" id="MobiDB-lite"/>
    </source>
</evidence>
<evidence type="ECO:0000313" key="5">
    <source>
        <dbReference type="EMBL" id="MEN7536230.1"/>
    </source>
</evidence>
<evidence type="ECO:0000259" key="4">
    <source>
        <dbReference type="PROSITE" id="PS50887"/>
    </source>
</evidence>
<proteinExistence type="predicted"/>
<dbReference type="SUPFAM" id="SSF141868">
    <property type="entry name" value="EAL domain-like"/>
    <property type="match status" value="1"/>
</dbReference>
<gene>
    <name evidence="5" type="ORF">ABDJ38_03485</name>
</gene>
<feature type="transmembrane region" description="Helical" evidence="2">
    <location>
        <begin position="21"/>
        <end position="46"/>
    </location>
</feature>
<keyword evidence="2" id="KW-0472">Membrane</keyword>
<dbReference type="Proteomes" id="UP001484535">
    <property type="component" value="Unassembled WGS sequence"/>
</dbReference>
<comment type="caution">
    <text evidence="5">The sequence shown here is derived from an EMBL/GenBank/DDBJ whole genome shotgun (WGS) entry which is preliminary data.</text>
</comment>
<dbReference type="CDD" id="cd01948">
    <property type="entry name" value="EAL"/>
    <property type="match status" value="1"/>
</dbReference>
<dbReference type="Gene3D" id="3.20.20.450">
    <property type="entry name" value="EAL domain"/>
    <property type="match status" value="1"/>
</dbReference>
<dbReference type="RefSeq" id="WP_346783672.1">
    <property type="nucleotide sequence ID" value="NZ_JBDLBR010000001.1"/>
</dbReference>
<reference evidence="5 6" key="1">
    <citation type="submission" date="2024-05" db="EMBL/GenBank/DDBJ databases">
        <authorList>
            <person name="Park S."/>
        </authorList>
    </citation>
    <scope>NUCLEOTIDE SEQUENCE [LARGE SCALE GENOMIC DNA]</scope>
    <source>
        <strain evidence="5 6">DGU5</strain>
    </source>
</reference>
<dbReference type="Pfam" id="PF00990">
    <property type="entry name" value="GGDEF"/>
    <property type="match status" value="1"/>
</dbReference>
<feature type="domain" description="EAL" evidence="3">
    <location>
        <begin position="277"/>
        <end position="527"/>
    </location>
</feature>
<sequence length="563" mass="62340">MHQHDDIEWAESRSGKADHDLVALGIATAAIILFVGTGGTVMPQIVNSWMTHSYSSDILLSNAVLLNIALLIFGWRRYTDLHQEVHERRVAEQRAQALAERDPLTGCLNRRAGLPAIDRMLTRATESENEVAVMVLDLDNFKQINDLNGHKLGDRVLQAVAELLTSILPAGSIAIRMGGDEFACAISYAHHARARIENIADRLIEHIRMPIAHEGFEVEISTSLGIATTDEEDLEDAEMTAEVLIHRADIAMYQAKKRGRNGYFWFEPAMETELRFRNELEGAIRRGIALDEFVPYYEQQIDLRTGELVGFEMLARWNSPEYGLVNPDVFIPVAEENELISELSESLIRKALNDAKDWDPRLTLSVNISPVQMRNPLFAQQLLHLLVETGFPPSRFEIEITETSLHENLASVRTITTSLKNQGIKISLDDFGTGYASLAQLRNLPFDRLKIDRSFVAELTNDEKGAELVEAIVSLGQGLNLPITAEGIETAEALEALKSLGQFKGQGYLYGRPEDASTTKERLARTGLSKSVAGTETTGQAVAPRAADETAPIPPTIKGRLVG</sequence>
<feature type="compositionally biased region" description="Polar residues" evidence="1">
    <location>
        <begin position="528"/>
        <end position="540"/>
    </location>
</feature>
<dbReference type="NCBIfam" id="TIGR00254">
    <property type="entry name" value="GGDEF"/>
    <property type="match status" value="1"/>
</dbReference>
<protein>
    <submittedName>
        <fullName evidence="5">EAL domain-containing protein</fullName>
    </submittedName>
</protein>
<dbReference type="Gene3D" id="3.30.70.270">
    <property type="match status" value="1"/>
</dbReference>
<evidence type="ECO:0000256" key="2">
    <source>
        <dbReference type="SAM" id="Phobius"/>
    </source>
</evidence>
<keyword evidence="2" id="KW-1133">Transmembrane helix</keyword>
<dbReference type="Pfam" id="PF00563">
    <property type="entry name" value="EAL"/>
    <property type="match status" value="1"/>
</dbReference>
<evidence type="ECO:0000313" key="6">
    <source>
        <dbReference type="Proteomes" id="UP001484535"/>
    </source>
</evidence>
<feature type="compositionally biased region" description="Basic and acidic residues" evidence="1">
    <location>
        <begin position="514"/>
        <end position="524"/>
    </location>
</feature>
<dbReference type="CDD" id="cd01949">
    <property type="entry name" value="GGDEF"/>
    <property type="match status" value="1"/>
</dbReference>
<evidence type="ECO:0000259" key="3">
    <source>
        <dbReference type="PROSITE" id="PS50883"/>
    </source>
</evidence>
<dbReference type="InterPro" id="IPR000160">
    <property type="entry name" value="GGDEF_dom"/>
</dbReference>
<dbReference type="PROSITE" id="PS50883">
    <property type="entry name" value="EAL"/>
    <property type="match status" value="1"/>
</dbReference>
<feature type="transmembrane region" description="Helical" evidence="2">
    <location>
        <begin position="58"/>
        <end position="75"/>
    </location>
</feature>
<keyword evidence="6" id="KW-1185">Reference proteome</keyword>
<dbReference type="EMBL" id="JBDLBR010000001">
    <property type="protein sequence ID" value="MEN7536230.1"/>
    <property type="molecule type" value="Genomic_DNA"/>
</dbReference>
<accession>A0ABV0CU27</accession>